<evidence type="ECO:0000313" key="2">
    <source>
        <dbReference type="EMBL" id="GAI45627.1"/>
    </source>
</evidence>
<dbReference type="GO" id="GO:0017178">
    <property type="term" value="F:diphthine-ammonia ligase activity"/>
    <property type="evidence" value="ECO:0007669"/>
    <property type="project" value="TreeGrafter"/>
</dbReference>
<dbReference type="NCBIfam" id="TIGR00289">
    <property type="entry name" value="TIGR00289 family protein"/>
    <property type="match status" value="1"/>
</dbReference>
<organism evidence="2">
    <name type="scientific">marine sediment metagenome</name>
    <dbReference type="NCBI Taxonomy" id="412755"/>
    <lineage>
        <taxon>unclassified sequences</taxon>
        <taxon>metagenomes</taxon>
        <taxon>ecological metagenomes</taxon>
    </lineage>
</organism>
<dbReference type="PANTHER" id="PTHR12196">
    <property type="entry name" value="DOMAIN OF UNKNOWN FUNCTION 71 DUF71 -CONTAINING PROTEIN"/>
    <property type="match status" value="1"/>
</dbReference>
<dbReference type="PANTHER" id="PTHR12196:SF2">
    <property type="entry name" value="DIPHTHINE--AMMONIA LIGASE"/>
    <property type="match status" value="1"/>
</dbReference>
<dbReference type="Pfam" id="PF01902">
    <property type="entry name" value="Diphthami_syn_2"/>
    <property type="match status" value="1"/>
</dbReference>
<dbReference type="PIRSF" id="PIRSF039123">
    <property type="entry name" value="Diphthamide_synthase"/>
    <property type="match status" value="1"/>
</dbReference>
<sequence>MRVAALCSGGKDSSLALWLAQQRGHEIAHVVAMIPKREDSWMFHYPNIQLIDLFAECASLPLIKAETSGEREQELEDLKRALSGLDIEGVVSGVIASNYQKSRIDRICEEFNLKSIAPLWGREPIELLSEMLNARFDILITSVAAQGFDESWLGRKIDEGCLEDLKRLHAKFKINISAEGGEYESLVLDTPFFKKRIEVVEAERIWRGTNGYLLIKHAKLVEK</sequence>
<dbReference type="NCBIfam" id="TIGR03679">
    <property type="entry name" value="arCOG00187"/>
    <property type="match status" value="1"/>
</dbReference>
<dbReference type="InterPro" id="IPR014729">
    <property type="entry name" value="Rossmann-like_a/b/a_fold"/>
</dbReference>
<proteinExistence type="predicted"/>
<dbReference type="Gene3D" id="3.90.1490.10">
    <property type="entry name" value="putative n-type atp pyrophosphatase, domain 2"/>
    <property type="match status" value="1"/>
</dbReference>
<dbReference type="CDD" id="cd01994">
    <property type="entry name" value="AANH_PF0828-like"/>
    <property type="match status" value="1"/>
</dbReference>
<dbReference type="Gene3D" id="3.40.50.620">
    <property type="entry name" value="HUPs"/>
    <property type="match status" value="1"/>
</dbReference>
<dbReference type="FunFam" id="3.40.50.620:FF:000145">
    <property type="entry name" value="ATP-binding domain containing protein"/>
    <property type="match status" value="1"/>
</dbReference>
<protein>
    <recommendedName>
        <fullName evidence="1">Diphthamide synthase domain-containing protein</fullName>
    </recommendedName>
</protein>
<gene>
    <name evidence="2" type="ORF">S06H3_39649</name>
</gene>
<dbReference type="GO" id="GO:0017183">
    <property type="term" value="P:protein histidyl modification to diphthamide"/>
    <property type="evidence" value="ECO:0007669"/>
    <property type="project" value="TreeGrafter"/>
</dbReference>
<dbReference type="InterPro" id="IPR022427">
    <property type="entry name" value="MJ0570_ATP-bd"/>
</dbReference>
<dbReference type="NCBIfam" id="TIGR00290">
    <property type="entry name" value="MJ0570_dom"/>
    <property type="match status" value="1"/>
</dbReference>
<dbReference type="AlphaFoldDB" id="X1NNN8"/>
<accession>X1NNN8</accession>
<name>X1NNN8_9ZZZZ</name>
<dbReference type="InterPro" id="IPR030662">
    <property type="entry name" value="DPH6/MJ0570"/>
</dbReference>
<reference evidence="2" key="1">
    <citation type="journal article" date="2014" name="Front. Microbiol.">
        <title>High frequency of phylogenetically diverse reductive dehalogenase-homologous genes in deep subseafloor sedimentary metagenomes.</title>
        <authorList>
            <person name="Kawai M."/>
            <person name="Futagami T."/>
            <person name="Toyoda A."/>
            <person name="Takaki Y."/>
            <person name="Nishi S."/>
            <person name="Hori S."/>
            <person name="Arai W."/>
            <person name="Tsubouchi T."/>
            <person name="Morono Y."/>
            <person name="Uchiyama I."/>
            <person name="Ito T."/>
            <person name="Fujiyama A."/>
            <person name="Inagaki F."/>
            <person name="Takami H."/>
        </authorList>
    </citation>
    <scope>NUCLEOTIDE SEQUENCE</scope>
    <source>
        <strain evidence="2">Expedition CK06-06</strain>
    </source>
</reference>
<dbReference type="InterPro" id="IPR002761">
    <property type="entry name" value="Diphthami_syn_dom"/>
</dbReference>
<comment type="caution">
    <text evidence="2">The sequence shown here is derived from an EMBL/GenBank/DDBJ whole genome shotgun (WGS) entry which is preliminary data.</text>
</comment>
<evidence type="ECO:0000259" key="1">
    <source>
        <dbReference type="Pfam" id="PF01902"/>
    </source>
</evidence>
<dbReference type="SUPFAM" id="SSF52402">
    <property type="entry name" value="Adenine nucleotide alpha hydrolases-like"/>
    <property type="match status" value="1"/>
</dbReference>
<feature type="domain" description="Diphthamide synthase" evidence="1">
    <location>
        <begin position="1"/>
        <end position="219"/>
    </location>
</feature>
<dbReference type="InterPro" id="IPR005237">
    <property type="entry name" value="MJ0570"/>
</dbReference>
<dbReference type="EMBL" id="BARV01024277">
    <property type="protein sequence ID" value="GAI45627.1"/>
    <property type="molecule type" value="Genomic_DNA"/>
</dbReference>